<dbReference type="Gene3D" id="3.30.1490.300">
    <property type="match status" value="1"/>
</dbReference>
<dbReference type="PANTHER" id="PTHR32432">
    <property type="entry name" value="CELL DIVISION PROTEIN FTSA-RELATED"/>
    <property type="match status" value="1"/>
</dbReference>
<comment type="caution">
    <text evidence="1">The sequence shown here is derived from an EMBL/GenBank/DDBJ whole genome shotgun (WGS) entry which is preliminary data.</text>
</comment>
<name>A0A0C2NPU5_9VIBR</name>
<dbReference type="InterPro" id="IPR043129">
    <property type="entry name" value="ATPase_NBD"/>
</dbReference>
<evidence type="ECO:0000313" key="2">
    <source>
        <dbReference type="Proteomes" id="UP000031672"/>
    </source>
</evidence>
<dbReference type="InterPro" id="IPR005883">
    <property type="entry name" value="PilM"/>
</dbReference>
<dbReference type="EMBL" id="JTKH01000020">
    <property type="protein sequence ID" value="KII77717.1"/>
    <property type="molecule type" value="Genomic_DNA"/>
</dbReference>
<dbReference type="PANTHER" id="PTHR32432:SF3">
    <property type="entry name" value="ETHANOLAMINE UTILIZATION PROTEIN EUTJ"/>
    <property type="match status" value="1"/>
</dbReference>
<organism evidence="1 2">
    <name type="scientific">Vibrio renipiscarius</name>
    <dbReference type="NCBI Taxonomy" id="1461322"/>
    <lineage>
        <taxon>Bacteria</taxon>
        <taxon>Pseudomonadati</taxon>
        <taxon>Pseudomonadota</taxon>
        <taxon>Gammaproteobacteria</taxon>
        <taxon>Vibrionales</taxon>
        <taxon>Vibrionaceae</taxon>
        <taxon>Vibrio</taxon>
    </lineage>
</organism>
<gene>
    <name evidence="1" type="ORF">OJ16_10930</name>
</gene>
<accession>A0A0C2NU84</accession>
<reference evidence="1 2" key="1">
    <citation type="submission" date="2014-11" db="EMBL/GenBank/DDBJ databases">
        <title>Draft Genome Sequence of Vibrio piscirenalis strains CECT 8603T and CECT 8604, two marine Gammaproteobacterium isolated from cultured gilthead sea bream (Sparus aurata).</title>
        <authorList>
            <person name="Arahal D.R."/>
            <person name="Rodrigo-Torres L."/>
            <person name="Lucena T."/>
            <person name="Pujalte M.J."/>
        </authorList>
    </citation>
    <scope>NUCLEOTIDE SEQUENCE [LARGE SCALE GENOMIC DNA]</scope>
    <source>
        <strain evidence="1 2">DCR 1-4-2</strain>
    </source>
</reference>
<evidence type="ECO:0000313" key="1">
    <source>
        <dbReference type="EMBL" id="KII77717.1"/>
    </source>
</evidence>
<keyword evidence="2" id="KW-1185">Reference proteome</keyword>
<dbReference type="Pfam" id="PF11104">
    <property type="entry name" value="PilM_2"/>
    <property type="match status" value="2"/>
</dbReference>
<protein>
    <submittedName>
        <fullName evidence="1">Pilus assembly protein PilM</fullName>
    </submittedName>
</protein>
<dbReference type="OrthoDB" id="9773403at2"/>
<dbReference type="CDD" id="cd24049">
    <property type="entry name" value="ASKHA_NBD_PilM"/>
    <property type="match status" value="1"/>
</dbReference>
<dbReference type="NCBIfam" id="TIGR01175">
    <property type="entry name" value="pilM"/>
    <property type="match status" value="1"/>
</dbReference>
<dbReference type="RefSeq" id="WP_040990570.1">
    <property type="nucleotide sequence ID" value="NZ_JBFRUC010000041.1"/>
</dbReference>
<sequence length="330" mass="36744">MSFSLITGVDIGHYSIKAVVLKPVKGTLTLSGYRELVIEESIFSDNHLLSYQEIVNKLKELRKGLPFFSHKVALSLPDNSVISKVLHVEKGLTPQERDYAIIEAFSHQSPFDLDELCLDYCDLSNEAGSSQGVQVYATKKEVVENRMSVCRKAGFRPVLFDVHAHSLVRLWQAVSQKQSRSNWLLLDVGHHHSSMVMDFANKAPFAKDLPIGISSMLASSEEPSALHHDVTHQFIQSLVERIQRHLHLIESMDSSKLEGIWLTGGGANTPALADELAQRLNLKCELLDPLSLFENKNSRKKASHACGYSFSSSVGLALLGQDWMGRRHAS</sequence>
<dbReference type="PIRSF" id="PIRSF019169">
    <property type="entry name" value="PilM"/>
    <property type="match status" value="1"/>
</dbReference>
<dbReference type="Proteomes" id="UP000031672">
    <property type="component" value="Unassembled WGS sequence"/>
</dbReference>
<dbReference type="InterPro" id="IPR050696">
    <property type="entry name" value="FtsA/MreB"/>
</dbReference>
<accession>A0A0C2NPU5</accession>
<dbReference type="AlphaFoldDB" id="A0A0C2NPU5"/>
<dbReference type="Gene3D" id="3.30.420.40">
    <property type="match status" value="2"/>
</dbReference>
<dbReference type="SUPFAM" id="SSF53067">
    <property type="entry name" value="Actin-like ATPase domain"/>
    <property type="match status" value="2"/>
</dbReference>
<dbReference type="STRING" id="1461322.OJ16_10930"/>
<proteinExistence type="predicted"/>